<keyword evidence="15" id="KW-0131">Cell cycle</keyword>
<evidence type="ECO:0000256" key="13">
    <source>
        <dbReference type="ARBA" id="ARBA00023212"/>
    </source>
</evidence>
<evidence type="ECO:0000313" key="18">
    <source>
        <dbReference type="EMBL" id="RFU81617.1"/>
    </source>
</evidence>
<protein>
    <recommendedName>
        <fullName evidence="5">DASH complex subunit ASK1</fullName>
    </recommendedName>
</protein>
<gene>
    <name evidence="18" type="ORF">TARUN_565</name>
</gene>
<name>A0A395P0P7_TRIAR</name>
<evidence type="ECO:0000256" key="14">
    <source>
        <dbReference type="ARBA" id="ARBA00023242"/>
    </source>
</evidence>
<feature type="region of interest" description="Disordered" evidence="17">
    <location>
        <begin position="132"/>
        <end position="219"/>
    </location>
</feature>
<dbReference type="STRING" id="490622.A0A395P0P7"/>
<evidence type="ECO:0000256" key="8">
    <source>
        <dbReference type="ARBA" id="ARBA00022618"/>
    </source>
</evidence>
<feature type="region of interest" description="Disordered" evidence="17">
    <location>
        <begin position="232"/>
        <end position="275"/>
    </location>
</feature>
<dbReference type="EMBL" id="PXOA01000036">
    <property type="protein sequence ID" value="RFU81617.1"/>
    <property type="molecule type" value="Genomic_DNA"/>
</dbReference>
<keyword evidence="11" id="KW-0159">Chromosome partition</keyword>
<evidence type="ECO:0000256" key="2">
    <source>
        <dbReference type="ARBA" id="ARBA00004186"/>
    </source>
</evidence>
<keyword evidence="16" id="KW-0137">Centromere</keyword>
<keyword evidence="8" id="KW-0132">Cell division</keyword>
<dbReference type="OrthoDB" id="5573898at2759"/>
<evidence type="ECO:0000256" key="1">
    <source>
        <dbReference type="ARBA" id="ARBA00004123"/>
    </source>
</evidence>
<keyword evidence="14" id="KW-0539">Nucleus</keyword>
<dbReference type="Pfam" id="PF08655">
    <property type="entry name" value="DASH_Ask1"/>
    <property type="match status" value="1"/>
</dbReference>
<proteinExistence type="inferred from homology"/>
<keyword evidence="7" id="KW-0963">Cytoplasm</keyword>
<feature type="region of interest" description="Disordered" evidence="17">
    <location>
        <begin position="73"/>
        <end position="96"/>
    </location>
</feature>
<dbReference type="PANTHER" id="PTHR28200:SF1">
    <property type="entry name" value="DASH COMPLEX SUBUNIT ASK1"/>
    <property type="match status" value="1"/>
</dbReference>
<dbReference type="InterPro" id="IPR013964">
    <property type="entry name" value="DASH_Ask1"/>
</dbReference>
<evidence type="ECO:0000256" key="3">
    <source>
        <dbReference type="ARBA" id="ARBA00004629"/>
    </source>
</evidence>
<dbReference type="GO" id="GO:0005874">
    <property type="term" value="C:microtubule"/>
    <property type="evidence" value="ECO:0007669"/>
    <property type="project" value="UniProtKB-KW"/>
</dbReference>
<reference evidence="18 19" key="1">
    <citation type="journal article" date="2018" name="PLoS Pathog.">
        <title>Evolution of structural diversity of trichothecenes, a family of toxins produced by plant pathogenic and entomopathogenic fungi.</title>
        <authorList>
            <person name="Proctor R.H."/>
            <person name="McCormick S.P."/>
            <person name="Kim H.S."/>
            <person name="Cardoza R.E."/>
            <person name="Stanley A.M."/>
            <person name="Lindo L."/>
            <person name="Kelly A."/>
            <person name="Brown D.W."/>
            <person name="Lee T."/>
            <person name="Vaughan M.M."/>
            <person name="Alexander N.J."/>
            <person name="Busman M."/>
            <person name="Gutierrez S."/>
        </authorList>
    </citation>
    <scope>NUCLEOTIDE SEQUENCE [LARGE SCALE GENOMIC DNA]</scope>
    <source>
        <strain evidence="18 19">IBT 40837</strain>
    </source>
</reference>
<organism evidence="18 19">
    <name type="scientific">Trichoderma arundinaceum</name>
    <dbReference type="NCBI Taxonomy" id="490622"/>
    <lineage>
        <taxon>Eukaryota</taxon>
        <taxon>Fungi</taxon>
        <taxon>Dikarya</taxon>
        <taxon>Ascomycota</taxon>
        <taxon>Pezizomycotina</taxon>
        <taxon>Sordariomycetes</taxon>
        <taxon>Hypocreomycetidae</taxon>
        <taxon>Hypocreales</taxon>
        <taxon>Hypocreaceae</taxon>
        <taxon>Trichoderma</taxon>
    </lineage>
</organism>
<keyword evidence="10" id="KW-0498">Mitosis</keyword>
<dbReference type="GO" id="GO:0042729">
    <property type="term" value="C:DASH complex"/>
    <property type="evidence" value="ECO:0007669"/>
    <property type="project" value="InterPro"/>
</dbReference>
<evidence type="ECO:0000256" key="4">
    <source>
        <dbReference type="ARBA" id="ARBA00010731"/>
    </source>
</evidence>
<comment type="caution">
    <text evidence="18">The sequence shown here is derived from an EMBL/GenBank/DDBJ whole genome shotgun (WGS) entry which is preliminary data.</text>
</comment>
<accession>A0A395P0P7</accession>
<dbReference type="GO" id="GO:0044732">
    <property type="term" value="C:mitotic spindle pole body"/>
    <property type="evidence" value="ECO:0007669"/>
    <property type="project" value="TreeGrafter"/>
</dbReference>
<dbReference type="GO" id="GO:0072686">
    <property type="term" value="C:mitotic spindle"/>
    <property type="evidence" value="ECO:0007669"/>
    <property type="project" value="InterPro"/>
</dbReference>
<evidence type="ECO:0000256" key="12">
    <source>
        <dbReference type="ARBA" id="ARBA00022838"/>
    </source>
</evidence>
<comment type="subcellular location">
    <subcellularLocation>
        <location evidence="3">Chromosome</location>
        <location evidence="3">Centromere</location>
        <location evidence="3">Kinetochore</location>
    </subcellularLocation>
    <subcellularLocation>
        <location evidence="2">Cytoplasm</location>
        <location evidence="2">Cytoskeleton</location>
        <location evidence="2">Spindle</location>
    </subcellularLocation>
    <subcellularLocation>
        <location evidence="1">Nucleus</location>
    </subcellularLocation>
</comment>
<evidence type="ECO:0000313" key="19">
    <source>
        <dbReference type="Proteomes" id="UP000266272"/>
    </source>
</evidence>
<dbReference type="GO" id="GO:0008608">
    <property type="term" value="P:attachment of spindle microtubules to kinetochore"/>
    <property type="evidence" value="ECO:0007669"/>
    <property type="project" value="InterPro"/>
</dbReference>
<dbReference type="PANTHER" id="PTHR28200">
    <property type="entry name" value="DASH COMPLEX SUBUNIT ASK1"/>
    <property type="match status" value="1"/>
</dbReference>
<evidence type="ECO:0000256" key="11">
    <source>
        <dbReference type="ARBA" id="ARBA00022829"/>
    </source>
</evidence>
<sequence length="412" mass="45126">MSRQSVAPRSLSLTEELEKLEQSITLTLQAHRIVTTGILPLVEQYGEHSRAVWEASKFWKQFFESSANVSLSGYEDQANEHEDETSVAEDSSAMRDEMTIDVTADLKEEASRVSAAGHHSELHGDESMLDDVELAGSTPRPPATRTAKANVSTLESPYEAMRREMEDEEGGTMASHESDGEEDSSVLFAQHTARLPDISTTPKGLPSLLSRGESAQRHKDPLLHRVLDKAYRLQATPHKSSVRISPLKGKQPEPQPQQRSRPSAWQDSPMSSPEIAVPTLRSEAFMSPYKSNARQRLAAATQAPRTPGVSVQTPAGVRKTRDVFAAESAAASGGKTTYEIDWESDEDDNLGMSPPKTIQFALPPSKLLQTPAREASRRIVDDILLDAGAGADSSEYSPSMVKMNEDILNDSF</sequence>
<evidence type="ECO:0000256" key="10">
    <source>
        <dbReference type="ARBA" id="ARBA00022776"/>
    </source>
</evidence>
<keyword evidence="13" id="KW-0206">Cytoskeleton</keyword>
<evidence type="ECO:0000256" key="6">
    <source>
        <dbReference type="ARBA" id="ARBA00022454"/>
    </source>
</evidence>
<keyword evidence="9" id="KW-0493">Microtubule</keyword>
<keyword evidence="6" id="KW-0158">Chromosome</keyword>
<dbReference type="AlphaFoldDB" id="A0A395P0P7"/>
<keyword evidence="12" id="KW-0995">Kinetochore</keyword>
<evidence type="ECO:0000256" key="9">
    <source>
        <dbReference type="ARBA" id="ARBA00022701"/>
    </source>
</evidence>
<evidence type="ECO:0000256" key="5">
    <source>
        <dbReference type="ARBA" id="ARBA00014520"/>
    </source>
</evidence>
<keyword evidence="19" id="KW-1185">Reference proteome</keyword>
<comment type="similarity">
    <text evidence="4">Belongs to the DASH complex ASK1 family.</text>
</comment>
<dbReference type="GO" id="GO:0051301">
    <property type="term" value="P:cell division"/>
    <property type="evidence" value="ECO:0007669"/>
    <property type="project" value="UniProtKB-KW"/>
</dbReference>
<evidence type="ECO:0000256" key="16">
    <source>
        <dbReference type="ARBA" id="ARBA00023328"/>
    </source>
</evidence>
<evidence type="ECO:0000256" key="17">
    <source>
        <dbReference type="SAM" id="MobiDB-lite"/>
    </source>
</evidence>
<evidence type="ECO:0000256" key="15">
    <source>
        <dbReference type="ARBA" id="ARBA00023306"/>
    </source>
</evidence>
<dbReference type="Proteomes" id="UP000266272">
    <property type="component" value="Unassembled WGS sequence"/>
</dbReference>
<evidence type="ECO:0000256" key="7">
    <source>
        <dbReference type="ARBA" id="ARBA00022490"/>
    </source>
</evidence>